<dbReference type="EMBL" id="BSNJ01000001">
    <property type="protein sequence ID" value="GLQ19466.1"/>
    <property type="molecule type" value="Genomic_DNA"/>
</dbReference>
<reference evidence="1" key="2">
    <citation type="submission" date="2023-01" db="EMBL/GenBank/DDBJ databases">
        <title>Draft genome sequence of Algimonas porphyrae strain NBRC 108216.</title>
        <authorList>
            <person name="Sun Q."/>
            <person name="Mori K."/>
        </authorList>
    </citation>
    <scope>NUCLEOTIDE SEQUENCE</scope>
    <source>
        <strain evidence="1">NBRC 108216</strain>
    </source>
</reference>
<dbReference type="RefSeq" id="WP_284369215.1">
    <property type="nucleotide sequence ID" value="NZ_BSNJ01000001.1"/>
</dbReference>
<evidence type="ECO:0000313" key="1">
    <source>
        <dbReference type="EMBL" id="GLQ19466.1"/>
    </source>
</evidence>
<comment type="caution">
    <text evidence="1">The sequence shown here is derived from an EMBL/GenBank/DDBJ whole genome shotgun (WGS) entry which is preliminary data.</text>
</comment>
<evidence type="ECO:0000313" key="2">
    <source>
        <dbReference type="Proteomes" id="UP001161390"/>
    </source>
</evidence>
<accession>A0ABQ5UW11</accession>
<organism evidence="1 2">
    <name type="scientific">Algimonas porphyrae</name>
    <dbReference type="NCBI Taxonomy" id="1128113"/>
    <lineage>
        <taxon>Bacteria</taxon>
        <taxon>Pseudomonadati</taxon>
        <taxon>Pseudomonadota</taxon>
        <taxon>Alphaproteobacteria</taxon>
        <taxon>Maricaulales</taxon>
        <taxon>Robiginitomaculaceae</taxon>
        <taxon>Algimonas</taxon>
    </lineage>
</organism>
<keyword evidence="2" id="KW-1185">Reference proteome</keyword>
<gene>
    <name evidence="1" type="ORF">GCM10007854_04210</name>
</gene>
<sequence length="131" mass="14455">MDVSGFWTGEYAYDEAGHPVVTFDMDIKLAGDVLSGICTETNSFIQSVGQFLISDVFGNVTEHDVSFEKSYTNTPHPLDTIRYRGSVSTDGLLITGRWVIPHVCSGSFRMTRATEQPPRTAIDTPHEIEPA</sequence>
<protein>
    <submittedName>
        <fullName evidence="1">Uncharacterized protein</fullName>
    </submittedName>
</protein>
<name>A0ABQ5UW11_9PROT</name>
<reference evidence="1" key="1">
    <citation type="journal article" date="2014" name="Int. J. Syst. Evol. Microbiol.">
        <title>Complete genome of a new Firmicutes species belonging to the dominant human colonic microbiota ('Ruminococcus bicirculans') reveals two chromosomes and a selective capacity to utilize plant glucans.</title>
        <authorList>
            <consortium name="NISC Comparative Sequencing Program"/>
            <person name="Wegmann U."/>
            <person name="Louis P."/>
            <person name="Goesmann A."/>
            <person name="Henrissat B."/>
            <person name="Duncan S.H."/>
            <person name="Flint H.J."/>
        </authorList>
    </citation>
    <scope>NUCLEOTIDE SEQUENCE</scope>
    <source>
        <strain evidence="1">NBRC 108216</strain>
    </source>
</reference>
<dbReference type="Proteomes" id="UP001161390">
    <property type="component" value="Unassembled WGS sequence"/>
</dbReference>
<proteinExistence type="predicted"/>